<dbReference type="PROSITE" id="PS50089">
    <property type="entry name" value="ZF_RING_2"/>
    <property type="match status" value="1"/>
</dbReference>
<dbReference type="InterPro" id="IPR017907">
    <property type="entry name" value="Znf_RING_CS"/>
</dbReference>
<evidence type="ECO:0000259" key="6">
    <source>
        <dbReference type="PROSITE" id="PS50089"/>
    </source>
</evidence>
<keyword evidence="1" id="KW-0479">Metal-binding</keyword>
<accession>A0A166BM31</accession>
<dbReference type="InterPro" id="IPR013083">
    <property type="entry name" value="Znf_RING/FYVE/PHD"/>
</dbReference>
<name>A0A166BM31_9AGAM</name>
<keyword evidence="8" id="KW-1185">Reference proteome</keyword>
<sequence>MSGFVSTPTPTTSTAPCLGRPRSSSASSTASTASSQQSDPELDAFLGLAAPYPIEDYINLTSHDSSSDDSYDGDSDGGESTDVWLEHMGWKKSLAPDDQSVNQDEDELIRGELDGTTATCDGLCCKPLTDAEADAGKQAGRRNNGQIVADRIAYRFAQLKWKMSMNTNTKSDTDTDTVGPPDILTKGYPEFFKFPARRMSTPAADPPLAPFACAKCHKQVTEGAVAPCAHTFCNTCAGRFFAEDACPCCQAPFMKRILASYNPYPQYSDEDCEVDSFAPRTYGDTAGADDLDSVGGSSRYLRRKSVFRQIVCCCIVPI</sequence>
<protein>
    <recommendedName>
        <fullName evidence="6">RING-type domain-containing protein</fullName>
    </recommendedName>
</protein>
<evidence type="ECO:0000256" key="5">
    <source>
        <dbReference type="SAM" id="MobiDB-lite"/>
    </source>
</evidence>
<dbReference type="Proteomes" id="UP000076532">
    <property type="component" value="Unassembled WGS sequence"/>
</dbReference>
<dbReference type="EMBL" id="KV417642">
    <property type="protein sequence ID" value="KZP12783.1"/>
    <property type="molecule type" value="Genomic_DNA"/>
</dbReference>
<dbReference type="Gene3D" id="3.30.40.10">
    <property type="entry name" value="Zinc/RING finger domain, C3HC4 (zinc finger)"/>
    <property type="match status" value="1"/>
</dbReference>
<feature type="compositionally biased region" description="Acidic residues" evidence="5">
    <location>
        <begin position="67"/>
        <end position="79"/>
    </location>
</feature>
<keyword evidence="2 4" id="KW-0863">Zinc-finger</keyword>
<evidence type="ECO:0000313" key="7">
    <source>
        <dbReference type="EMBL" id="KZP12783.1"/>
    </source>
</evidence>
<dbReference type="AlphaFoldDB" id="A0A166BM31"/>
<dbReference type="InterPro" id="IPR001841">
    <property type="entry name" value="Znf_RING"/>
</dbReference>
<feature type="region of interest" description="Disordered" evidence="5">
    <location>
        <begin position="59"/>
        <end position="82"/>
    </location>
</feature>
<dbReference type="SUPFAM" id="SSF57850">
    <property type="entry name" value="RING/U-box"/>
    <property type="match status" value="1"/>
</dbReference>
<proteinExistence type="predicted"/>
<dbReference type="GO" id="GO:0008270">
    <property type="term" value="F:zinc ion binding"/>
    <property type="evidence" value="ECO:0007669"/>
    <property type="project" value="UniProtKB-KW"/>
</dbReference>
<feature type="compositionally biased region" description="Low complexity" evidence="5">
    <location>
        <begin position="1"/>
        <end position="14"/>
    </location>
</feature>
<organism evidence="7 8">
    <name type="scientific">Athelia psychrophila</name>
    <dbReference type="NCBI Taxonomy" id="1759441"/>
    <lineage>
        <taxon>Eukaryota</taxon>
        <taxon>Fungi</taxon>
        <taxon>Dikarya</taxon>
        <taxon>Basidiomycota</taxon>
        <taxon>Agaricomycotina</taxon>
        <taxon>Agaricomycetes</taxon>
        <taxon>Agaricomycetidae</taxon>
        <taxon>Atheliales</taxon>
        <taxon>Atheliaceae</taxon>
        <taxon>Athelia</taxon>
    </lineage>
</organism>
<reference evidence="7 8" key="1">
    <citation type="journal article" date="2016" name="Mol. Biol. Evol.">
        <title>Comparative Genomics of Early-Diverging Mushroom-Forming Fungi Provides Insights into the Origins of Lignocellulose Decay Capabilities.</title>
        <authorList>
            <person name="Nagy L.G."/>
            <person name="Riley R."/>
            <person name="Tritt A."/>
            <person name="Adam C."/>
            <person name="Daum C."/>
            <person name="Floudas D."/>
            <person name="Sun H."/>
            <person name="Yadav J.S."/>
            <person name="Pangilinan J."/>
            <person name="Larsson K.H."/>
            <person name="Matsuura K."/>
            <person name="Barry K."/>
            <person name="Labutti K."/>
            <person name="Kuo R."/>
            <person name="Ohm R.A."/>
            <person name="Bhattacharya S.S."/>
            <person name="Shirouzu T."/>
            <person name="Yoshinaga Y."/>
            <person name="Martin F.M."/>
            <person name="Grigoriev I.V."/>
            <person name="Hibbett D.S."/>
        </authorList>
    </citation>
    <scope>NUCLEOTIDE SEQUENCE [LARGE SCALE GENOMIC DNA]</scope>
    <source>
        <strain evidence="7 8">CBS 109695</strain>
    </source>
</reference>
<feature type="compositionally biased region" description="Low complexity" evidence="5">
    <location>
        <begin position="23"/>
        <end position="38"/>
    </location>
</feature>
<evidence type="ECO:0000256" key="3">
    <source>
        <dbReference type="ARBA" id="ARBA00022833"/>
    </source>
</evidence>
<evidence type="ECO:0000256" key="1">
    <source>
        <dbReference type="ARBA" id="ARBA00022723"/>
    </source>
</evidence>
<keyword evidence="3" id="KW-0862">Zinc</keyword>
<gene>
    <name evidence="7" type="ORF">FIBSPDRAFT_961101</name>
</gene>
<evidence type="ECO:0000256" key="2">
    <source>
        <dbReference type="ARBA" id="ARBA00022771"/>
    </source>
</evidence>
<feature type="domain" description="RING-type" evidence="6">
    <location>
        <begin position="213"/>
        <end position="250"/>
    </location>
</feature>
<evidence type="ECO:0000313" key="8">
    <source>
        <dbReference type="Proteomes" id="UP000076532"/>
    </source>
</evidence>
<feature type="region of interest" description="Disordered" evidence="5">
    <location>
        <begin position="1"/>
        <end position="46"/>
    </location>
</feature>
<dbReference type="PROSITE" id="PS00518">
    <property type="entry name" value="ZF_RING_1"/>
    <property type="match status" value="1"/>
</dbReference>
<evidence type="ECO:0000256" key="4">
    <source>
        <dbReference type="PROSITE-ProRule" id="PRU00175"/>
    </source>
</evidence>